<feature type="chain" id="PRO_5014989136" evidence="1">
    <location>
        <begin position="26"/>
        <end position="168"/>
    </location>
</feature>
<keyword evidence="3" id="KW-1185">Reference proteome</keyword>
<dbReference type="AlphaFoldDB" id="A0A2N5XLE9"/>
<protein>
    <submittedName>
        <fullName evidence="2">Uncharacterized protein</fullName>
    </submittedName>
</protein>
<name>A0A2N5XLE9_9HYPH</name>
<reference evidence="2 3" key="1">
    <citation type="submission" date="2018-01" db="EMBL/GenBank/DDBJ databases">
        <title>The draft genome sequence of Cohaesibacter sp. H1304.</title>
        <authorList>
            <person name="Wang N.-N."/>
            <person name="Du Z.-J."/>
        </authorList>
    </citation>
    <scope>NUCLEOTIDE SEQUENCE [LARGE SCALE GENOMIC DNA]</scope>
    <source>
        <strain evidence="2 3">H1304</strain>
    </source>
</reference>
<sequence length="168" mass="18684">MTKANLVCNLVVLFMVIGFSASSLAQAPLQERNEPWSDATTSLMARFGNDCRDVDMVNWSHPTRDIFEASNAASLIWLRLCEKDIYAVFGAKFRYDPQGQANDLLYPFYYDLLQANGSFPYSIVALSDNVVISIARLQDGGIFVELENIATSQTTILDQTDTVPNATQ</sequence>
<gene>
    <name evidence="2" type="ORF">C0081_19910</name>
</gene>
<evidence type="ECO:0000313" key="2">
    <source>
        <dbReference type="EMBL" id="PLW75339.1"/>
    </source>
</evidence>
<proteinExistence type="predicted"/>
<evidence type="ECO:0000256" key="1">
    <source>
        <dbReference type="SAM" id="SignalP"/>
    </source>
</evidence>
<comment type="caution">
    <text evidence="2">The sequence shown here is derived from an EMBL/GenBank/DDBJ whole genome shotgun (WGS) entry which is preliminary data.</text>
</comment>
<keyword evidence="1" id="KW-0732">Signal</keyword>
<evidence type="ECO:0000313" key="3">
    <source>
        <dbReference type="Proteomes" id="UP000234881"/>
    </source>
</evidence>
<dbReference type="Proteomes" id="UP000234881">
    <property type="component" value="Unassembled WGS sequence"/>
</dbReference>
<accession>A0A2N5XLE9</accession>
<dbReference type="EMBL" id="PKUQ01000052">
    <property type="protein sequence ID" value="PLW75339.1"/>
    <property type="molecule type" value="Genomic_DNA"/>
</dbReference>
<dbReference type="OrthoDB" id="996425at2"/>
<dbReference type="RefSeq" id="WP_101535492.1">
    <property type="nucleotide sequence ID" value="NZ_PKUQ01000052.1"/>
</dbReference>
<organism evidence="2 3">
    <name type="scientific">Cohaesibacter celericrescens</name>
    <dbReference type="NCBI Taxonomy" id="2067669"/>
    <lineage>
        <taxon>Bacteria</taxon>
        <taxon>Pseudomonadati</taxon>
        <taxon>Pseudomonadota</taxon>
        <taxon>Alphaproteobacteria</taxon>
        <taxon>Hyphomicrobiales</taxon>
        <taxon>Cohaesibacteraceae</taxon>
    </lineage>
</organism>
<feature type="signal peptide" evidence="1">
    <location>
        <begin position="1"/>
        <end position="25"/>
    </location>
</feature>